<dbReference type="PROSITE" id="PS01302">
    <property type="entry name" value="UPF0758"/>
    <property type="match status" value="1"/>
</dbReference>
<name>A0A7T7XL47_9SPIR</name>
<reference evidence="6" key="1">
    <citation type="submission" date="2021-01" db="EMBL/GenBank/DDBJ databases">
        <title>Description of Breznakiella homolactica.</title>
        <authorList>
            <person name="Song Y."/>
            <person name="Brune A."/>
        </authorList>
    </citation>
    <scope>NUCLEOTIDE SEQUENCE</scope>
    <source>
        <strain evidence="6">RmG30</strain>
    </source>
</reference>
<proteinExistence type="inferred from homology"/>
<dbReference type="Proteomes" id="UP000595917">
    <property type="component" value="Chromosome"/>
</dbReference>
<keyword evidence="6" id="KW-0347">Helicase</keyword>
<evidence type="ECO:0000259" key="5">
    <source>
        <dbReference type="PROSITE" id="PS51193"/>
    </source>
</evidence>
<keyword evidence="2" id="KW-0378">Hydrolase</keyword>
<evidence type="ECO:0000256" key="1">
    <source>
        <dbReference type="ARBA" id="ARBA00022741"/>
    </source>
</evidence>
<dbReference type="RefSeq" id="WP_215625700.1">
    <property type="nucleotide sequence ID" value="NZ_CP067089.2"/>
</dbReference>
<keyword evidence="3" id="KW-0067">ATP-binding</keyword>
<dbReference type="Gene3D" id="3.40.50.300">
    <property type="entry name" value="P-loop containing nucleotide triphosphate hydrolases"/>
    <property type="match status" value="2"/>
</dbReference>
<dbReference type="EMBL" id="CP067089">
    <property type="protein sequence ID" value="QQO08394.1"/>
    <property type="molecule type" value="Genomic_DNA"/>
</dbReference>
<dbReference type="PROSITE" id="PS51193">
    <property type="entry name" value="HELICASE_ATP_BIND_2"/>
    <property type="match status" value="1"/>
</dbReference>
<evidence type="ECO:0000313" key="6">
    <source>
        <dbReference type="EMBL" id="QQO08394.1"/>
    </source>
</evidence>
<dbReference type="InterPro" id="IPR027417">
    <property type="entry name" value="P-loop_NTPase"/>
</dbReference>
<dbReference type="InterPro" id="IPR006555">
    <property type="entry name" value="ATP-dep_Helicase_C"/>
</dbReference>
<dbReference type="GO" id="GO:0016818">
    <property type="term" value="F:hydrolase activity, acting on acid anhydrides, in phosphorus-containing anhydrides"/>
    <property type="evidence" value="ECO:0007669"/>
    <property type="project" value="InterPro"/>
</dbReference>
<dbReference type="InterPro" id="IPR045028">
    <property type="entry name" value="DinG/Rad3-like"/>
</dbReference>
<dbReference type="AlphaFoldDB" id="A0A7T7XL47"/>
<accession>A0A7T7XL47</accession>
<dbReference type="PANTHER" id="PTHR11472:SF34">
    <property type="entry name" value="REGULATOR OF TELOMERE ELONGATION HELICASE 1"/>
    <property type="match status" value="1"/>
</dbReference>
<dbReference type="GO" id="GO:0005524">
    <property type="term" value="F:ATP binding"/>
    <property type="evidence" value="ECO:0007669"/>
    <property type="project" value="UniProtKB-KW"/>
</dbReference>
<dbReference type="PANTHER" id="PTHR11472">
    <property type="entry name" value="DNA REPAIR DEAD HELICASE RAD3/XP-D SUBFAMILY MEMBER"/>
    <property type="match status" value="1"/>
</dbReference>
<dbReference type="InterPro" id="IPR020891">
    <property type="entry name" value="UPF0758_CS"/>
</dbReference>
<evidence type="ECO:0000313" key="7">
    <source>
        <dbReference type="Proteomes" id="UP000595917"/>
    </source>
</evidence>
<dbReference type="GO" id="GO:0006139">
    <property type="term" value="P:nucleobase-containing compound metabolic process"/>
    <property type="evidence" value="ECO:0007669"/>
    <property type="project" value="InterPro"/>
</dbReference>
<organism evidence="6 7">
    <name type="scientific">Breznakiella homolactica</name>
    <dbReference type="NCBI Taxonomy" id="2798577"/>
    <lineage>
        <taxon>Bacteria</taxon>
        <taxon>Pseudomonadati</taxon>
        <taxon>Spirochaetota</taxon>
        <taxon>Spirochaetia</taxon>
        <taxon>Spirochaetales</taxon>
        <taxon>Breznakiellaceae</taxon>
        <taxon>Breznakiella</taxon>
    </lineage>
</organism>
<keyword evidence="1" id="KW-0547">Nucleotide-binding</keyword>
<dbReference type="GO" id="GO:0003676">
    <property type="term" value="F:nucleic acid binding"/>
    <property type="evidence" value="ECO:0007669"/>
    <property type="project" value="InterPro"/>
</dbReference>
<dbReference type="SUPFAM" id="SSF52540">
    <property type="entry name" value="P-loop containing nucleoside triphosphate hydrolases"/>
    <property type="match status" value="1"/>
</dbReference>
<evidence type="ECO:0000256" key="4">
    <source>
        <dbReference type="ARBA" id="ARBA00038058"/>
    </source>
</evidence>
<dbReference type="GO" id="GO:0003678">
    <property type="term" value="F:DNA helicase activity"/>
    <property type="evidence" value="ECO:0007669"/>
    <property type="project" value="TreeGrafter"/>
</dbReference>
<dbReference type="InterPro" id="IPR014013">
    <property type="entry name" value="Helic_SF1/SF2_ATP-bd_DinG/Rad3"/>
</dbReference>
<gene>
    <name evidence="6" type="ORF">JFL75_15855</name>
</gene>
<dbReference type="Pfam" id="PF13307">
    <property type="entry name" value="Helicase_C_2"/>
    <property type="match status" value="1"/>
</dbReference>
<sequence>MQASKRFSQTALSKLRSEIADAGGNEVFALGYIGEDGIIDRLEVASRGNEDSVLALRDRMGEADVMIHNHPSGFLTPSDNDLVIASRAAENGIGSFIVDNGVTRVYVIAEPTRRRVLKKLDPGEITAALEPGGAIASRLPVYENRESQLGLMRLIIRGFNEDALVAAEAGTGVGKSFAYLLPALSFALANDERIVISTATINLQQQLFDKDIPLVASALGKKIKTVLVKGRGNYLCRRRLQDALTEPSLDETENTEIRSIAEWAETTKTGSRSDLPFLPLESSWSRVCSEPDMCLGMRCPERERCFFLALRRETADARILVVNHHLLFADLAARHEGAGYDSTVVLPPYTRVIIDEAHTIEGAATSFFSREFSRLGVFRQTGRLYRKRRTKQTGLLLRLAAISANGDKLDDAVDLIQRLRSAADALDTAALELCGGEGVYRLTRDRASAVKNTLVPHLLDVRKHIASLAGMVRDMIESVPSHDDDNPVIWEVKSLVRRLEAIGSTAGNFIAFEEHPDEVLWLERHKGSSGDPWVKFTETPLDVAPSLGDALFSPNKTVVCVSATLTIADSFNYWMRRSGLSLGETRETLTGQYPSPFPYSRSVLLAIPQDAPLPDQGSYRGFVDAAVGQLAEISGGSALVLFTSYDALRSAYAAAAPVLTELGIRCLKQGDDDRGRLLQAFLEDESSVLFATDSFWEGVDAPGNTLRLVILCRLPFRAPSDPVFEARSEAVEERGGSPFMELSLPDAVMKFKQGFGRLMRRSSDHGVVAVLDGRVLHKRYGELFIRSLPETRQSFSDFHSMLRETESFLFP</sequence>
<evidence type="ECO:0000256" key="2">
    <source>
        <dbReference type="ARBA" id="ARBA00022801"/>
    </source>
</evidence>
<protein>
    <submittedName>
        <fullName evidence="6">ATP-dependent DNA helicase DinG</fullName>
    </submittedName>
</protein>
<dbReference type="SMART" id="SM00491">
    <property type="entry name" value="HELICc2"/>
    <property type="match status" value="1"/>
</dbReference>
<dbReference type="KEGG" id="bhc:JFL75_15855"/>
<evidence type="ECO:0000256" key="3">
    <source>
        <dbReference type="ARBA" id="ARBA00022840"/>
    </source>
</evidence>
<comment type="similarity">
    <text evidence="4">Belongs to the helicase family. DinG subfamily.</text>
</comment>
<feature type="domain" description="Helicase ATP-binding" evidence="5">
    <location>
        <begin position="134"/>
        <end position="419"/>
    </location>
</feature>
<keyword evidence="7" id="KW-1185">Reference proteome</keyword>